<dbReference type="Gene3D" id="3.30.70.330">
    <property type="match status" value="2"/>
</dbReference>
<accession>A0A6B2FWW7</accession>
<protein>
    <submittedName>
        <fullName evidence="5">Heterogeneous nuclear ribonucleoprotein D0 (Trinotate prediction)</fullName>
    </submittedName>
</protein>
<dbReference type="AlphaFoldDB" id="A0A6B2FWW7"/>
<dbReference type="GO" id="GO:0006417">
    <property type="term" value="P:regulation of translation"/>
    <property type="evidence" value="ECO:0007669"/>
    <property type="project" value="TreeGrafter"/>
</dbReference>
<organism evidence="5">
    <name type="scientific">Myxobolus squamalis</name>
    <name type="common">Myxosporean</name>
    <dbReference type="NCBI Taxonomy" id="59785"/>
    <lineage>
        <taxon>Eukaryota</taxon>
        <taxon>Metazoa</taxon>
        <taxon>Cnidaria</taxon>
        <taxon>Myxozoa</taxon>
        <taxon>Myxosporea</taxon>
        <taxon>Bivalvulida</taxon>
        <taxon>Platysporina</taxon>
        <taxon>Myxobolidae</taxon>
        <taxon>Myxobolus</taxon>
    </lineage>
</organism>
<dbReference type="GO" id="GO:0003729">
    <property type="term" value="F:mRNA binding"/>
    <property type="evidence" value="ECO:0007669"/>
    <property type="project" value="TreeGrafter"/>
</dbReference>
<dbReference type="Pfam" id="PF00076">
    <property type="entry name" value="RRM_1"/>
    <property type="match status" value="1"/>
</dbReference>
<proteinExistence type="predicted"/>
<dbReference type="InterPro" id="IPR035979">
    <property type="entry name" value="RBD_domain_sf"/>
</dbReference>
<keyword evidence="5" id="KW-0687">Ribonucleoprotein</keyword>
<reference evidence="5" key="1">
    <citation type="submission" date="2018-11" db="EMBL/GenBank/DDBJ databases">
        <title>Myxobolus squamalis genome and transcriptome.</title>
        <authorList>
            <person name="Yahalomi D."/>
            <person name="Atkinson S.D."/>
            <person name="Neuhof M."/>
            <person name="Chang E.S."/>
            <person name="Philippe H."/>
            <person name="Cartwright P."/>
            <person name="Bartholomew J.L."/>
            <person name="Huchon D."/>
        </authorList>
    </citation>
    <scope>NUCLEOTIDE SEQUENCE</scope>
    <source>
        <strain evidence="5">71B08</strain>
        <tissue evidence="5">Whole</tissue>
    </source>
</reference>
<evidence type="ECO:0000256" key="3">
    <source>
        <dbReference type="PROSITE-ProRule" id="PRU00176"/>
    </source>
</evidence>
<dbReference type="SMART" id="SM00360">
    <property type="entry name" value="RRM"/>
    <property type="match status" value="1"/>
</dbReference>
<feature type="domain" description="RRM" evidence="4">
    <location>
        <begin position="63"/>
        <end position="140"/>
    </location>
</feature>
<name>A0A6B2FWW7_MYXSQ</name>
<evidence type="ECO:0000259" key="4">
    <source>
        <dbReference type="PROSITE" id="PS50102"/>
    </source>
</evidence>
<dbReference type="PANTHER" id="PTHR48032:SF6">
    <property type="entry name" value="RNA-BINDING (RRM_RBD_RNP MOTIFS) FAMILY PROTEIN"/>
    <property type="match status" value="1"/>
</dbReference>
<dbReference type="PROSITE" id="PS50102">
    <property type="entry name" value="RRM"/>
    <property type="match status" value="1"/>
</dbReference>
<dbReference type="GO" id="GO:1990904">
    <property type="term" value="C:ribonucleoprotein complex"/>
    <property type="evidence" value="ECO:0007669"/>
    <property type="project" value="UniProtKB-KW"/>
</dbReference>
<dbReference type="EMBL" id="GHBR01000253">
    <property type="protein sequence ID" value="NDJ95837.1"/>
    <property type="molecule type" value="Transcribed_RNA"/>
</dbReference>
<evidence type="ECO:0000313" key="5">
    <source>
        <dbReference type="EMBL" id="NDJ95837.1"/>
    </source>
</evidence>
<keyword evidence="1" id="KW-0677">Repeat</keyword>
<sequence>MLLLVDLGSLSRFKNFSGFGFVMFKTIEEADTVLKTRPHMLDGKIIDPKKAVGITKTGLPVTKKIFVGGVRSETSDDLLREYFSQFGSVHSLDFPIDHVTNKRRGFCFLEFDEPEAAERAMSMNYHPIGNQTVEVKPAYTKEQQQALMAKGMWPPQSLNFLTFELSRWYETRTNAVIL</sequence>
<dbReference type="InterPro" id="IPR000504">
    <property type="entry name" value="RRM_dom"/>
</dbReference>
<dbReference type="PANTHER" id="PTHR48032">
    <property type="entry name" value="RNA-BINDING PROTEIN MUSASHI HOMOLOG RBP6"/>
    <property type="match status" value="1"/>
</dbReference>
<evidence type="ECO:0000256" key="2">
    <source>
        <dbReference type="ARBA" id="ARBA00022884"/>
    </source>
</evidence>
<dbReference type="InterPro" id="IPR012677">
    <property type="entry name" value="Nucleotide-bd_a/b_plait_sf"/>
</dbReference>
<evidence type="ECO:0000256" key="1">
    <source>
        <dbReference type="ARBA" id="ARBA00022737"/>
    </source>
</evidence>
<dbReference type="SUPFAM" id="SSF54928">
    <property type="entry name" value="RNA-binding domain, RBD"/>
    <property type="match status" value="2"/>
</dbReference>
<keyword evidence="2 3" id="KW-0694">RNA-binding</keyword>